<comment type="similarity">
    <text evidence="2">Belongs to the fatty-acid and retinol-binding protein (FARBP) family.</text>
</comment>
<evidence type="ECO:0000313" key="9">
    <source>
        <dbReference type="Proteomes" id="UP001328107"/>
    </source>
</evidence>
<gene>
    <name evidence="8" type="ORF">PMAYCL1PPCAC_04620</name>
</gene>
<name>A0AAN4ZCF4_9BILA</name>
<dbReference type="PANTHER" id="PTHR31418:SF7">
    <property type="entry name" value="FATTY-ACID AND RETINOL-BINDING PROTEIN 1"/>
    <property type="match status" value="1"/>
</dbReference>
<evidence type="ECO:0000256" key="5">
    <source>
        <dbReference type="ARBA" id="ARBA00022729"/>
    </source>
</evidence>
<keyword evidence="4" id="KW-0964">Secreted</keyword>
<evidence type="ECO:0000313" key="8">
    <source>
        <dbReference type="EMBL" id="GMR34425.1"/>
    </source>
</evidence>
<feature type="non-terminal residue" evidence="8">
    <location>
        <position position="184"/>
    </location>
</feature>
<comment type="subcellular location">
    <subcellularLocation>
        <location evidence="1">Secreted</location>
    </subcellularLocation>
</comment>
<evidence type="ECO:0000256" key="2">
    <source>
        <dbReference type="ARBA" id="ARBA00006648"/>
    </source>
</evidence>
<feature type="non-terminal residue" evidence="8">
    <location>
        <position position="1"/>
    </location>
</feature>
<dbReference type="Pfam" id="PF05823">
    <property type="entry name" value="Gp-FAR-1"/>
    <property type="match status" value="1"/>
</dbReference>
<keyword evidence="7" id="KW-0446">Lipid-binding</keyword>
<comment type="caution">
    <text evidence="8">The sequence shown here is derived from an EMBL/GenBank/DDBJ whole genome shotgun (WGS) entry which is preliminary data.</text>
</comment>
<dbReference type="InterPro" id="IPR008632">
    <property type="entry name" value="Gp-FAR-1"/>
</dbReference>
<evidence type="ECO:0000256" key="6">
    <source>
        <dbReference type="ARBA" id="ARBA00023054"/>
    </source>
</evidence>
<dbReference type="PANTHER" id="PTHR31418">
    <property type="entry name" value="FATTY-ACID AND RETINOL-BINDING PROTEIN 1"/>
    <property type="match status" value="1"/>
</dbReference>
<dbReference type="GO" id="GO:0008289">
    <property type="term" value="F:lipid binding"/>
    <property type="evidence" value="ECO:0007669"/>
    <property type="project" value="UniProtKB-KW"/>
</dbReference>
<dbReference type="EMBL" id="BTRK01000002">
    <property type="protein sequence ID" value="GMR34425.1"/>
    <property type="molecule type" value="Genomic_DNA"/>
</dbReference>
<sequence>ETNLTRADAIIDEAAARAGLKSDEYVNGCAADTDSFALTAEEKKDLASENLATLIFGSGKLASKEELLKLLEQKAPKASEILKKRQANIENHIAKLDEDTKKFIHNVYDNLLDSIVKLSQTSANSLEDFQGQMTARNEFMKKVFEDYKALPQSSKDAIERAFCLSAAFRIAENGQVEEYVKSLN</sequence>
<protein>
    <recommendedName>
        <fullName evidence="3">Fatty-acid and retinol-binding protein 1</fullName>
    </recommendedName>
</protein>
<evidence type="ECO:0000256" key="1">
    <source>
        <dbReference type="ARBA" id="ARBA00004613"/>
    </source>
</evidence>
<evidence type="ECO:0000256" key="7">
    <source>
        <dbReference type="ARBA" id="ARBA00023121"/>
    </source>
</evidence>
<dbReference type="Gene3D" id="1.20.120.1100">
    <property type="match status" value="1"/>
</dbReference>
<proteinExistence type="inferred from homology"/>
<dbReference type="AlphaFoldDB" id="A0AAN4ZCF4"/>
<evidence type="ECO:0000256" key="4">
    <source>
        <dbReference type="ARBA" id="ARBA00022525"/>
    </source>
</evidence>
<evidence type="ECO:0000256" key="3">
    <source>
        <dbReference type="ARBA" id="ARBA00017453"/>
    </source>
</evidence>
<accession>A0AAN4ZCF4</accession>
<dbReference type="Proteomes" id="UP001328107">
    <property type="component" value="Unassembled WGS sequence"/>
</dbReference>
<keyword evidence="9" id="KW-1185">Reference proteome</keyword>
<reference evidence="9" key="1">
    <citation type="submission" date="2022-10" db="EMBL/GenBank/DDBJ databases">
        <title>Genome assembly of Pristionchus species.</title>
        <authorList>
            <person name="Yoshida K."/>
            <person name="Sommer R.J."/>
        </authorList>
    </citation>
    <scope>NUCLEOTIDE SEQUENCE [LARGE SCALE GENOMIC DNA]</scope>
    <source>
        <strain evidence="9">RS5460</strain>
    </source>
</reference>
<organism evidence="8 9">
    <name type="scientific">Pristionchus mayeri</name>
    <dbReference type="NCBI Taxonomy" id="1317129"/>
    <lineage>
        <taxon>Eukaryota</taxon>
        <taxon>Metazoa</taxon>
        <taxon>Ecdysozoa</taxon>
        <taxon>Nematoda</taxon>
        <taxon>Chromadorea</taxon>
        <taxon>Rhabditida</taxon>
        <taxon>Rhabditina</taxon>
        <taxon>Diplogasteromorpha</taxon>
        <taxon>Diplogasteroidea</taxon>
        <taxon>Neodiplogasteridae</taxon>
        <taxon>Pristionchus</taxon>
    </lineage>
</organism>
<keyword evidence="5" id="KW-0732">Signal</keyword>
<keyword evidence="6" id="KW-0175">Coiled coil</keyword>
<dbReference type="GO" id="GO:0005576">
    <property type="term" value="C:extracellular region"/>
    <property type="evidence" value="ECO:0007669"/>
    <property type="project" value="UniProtKB-SubCell"/>
</dbReference>